<gene>
    <name evidence="2" type="ORF">M0R45_026471</name>
</gene>
<sequence length="202" mass="23214">MKIISWNDTNIRDPNLLNAEFTWSNIREDAVCCRLDRFIFTSEWEELFPNVRQKTLNTTIFTIESTVGFPGQSPPALLTIIDHHALPFLESAIPFFYHQSPVSHAVIDSRSPNPITALHQNKMRRGRKLEKETKKEGQDRKGTKLLPRAHHRALLDAPSRRTTINAVHSSHQFPHGAADPYAQPSRTCLPLCSKRRKRKRMS</sequence>
<evidence type="ECO:0000313" key="2">
    <source>
        <dbReference type="EMBL" id="KAK9929369.1"/>
    </source>
</evidence>
<name>A0AAW1WZX9_RUBAR</name>
<evidence type="ECO:0000256" key="1">
    <source>
        <dbReference type="SAM" id="MobiDB-lite"/>
    </source>
</evidence>
<proteinExistence type="predicted"/>
<comment type="caution">
    <text evidence="2">The sequence shown here is derived from an EMBL/GenBank/DDBJ whole genome shotgun (WGS) entry which is preliminary data.</text>
</comment>
<protein>
    <submittedName>
        <fullName evidence="2">Uncharacterized protein</fullName>
    </submittedName>
</protein>
<evidence type="ECO:0000313" key="3">
    <source>
        <dbReference type="Proteomes" id="UP001457282"/>
    </source>
</evidence>
<dbReference type="AlphaFoldDB" id="A0AAW1WZX9"/>
<feature type="compositionally biased region" description="Basic and acidic residues" evidence="1">
    <location>
        <begin position="129"/>
        <end position="142"/>
    </location>
</feature>
<accession>A0AAW1WZX9</accession>
<organism evidence="2 3">
    <name type="scientific">Rubus argutus</name>
    <name type="common">Southern blackberry</name>
    <dbReference type="NCBI Taxonomy" id="59490"/>
    <lineage>
        <taxon>Eukaryota</taxon>
        <taxon>Viridiplantae</taxon>
        <taxon>Streptophyta</taxon>
        <taxon>Embryophyta</taxon>
        <taxon>Tracheophyta</taxon>
        <taxon>Spermatophyta</taxon>
        <taxon>Magnoliopsida</taxon>
        <taxon>eudicotyledons</taxon>
        <taxon>Gunneridae</taxon>
        <taxon>Pentapetalae</taxon>
        <taxon>rosids</taxon>
        <taxon>fabids</taxon>
        <taxon>Rosales</taxon>
        <taxon>Rosaceae</taxon>
        <taxon>Rosoideae</taxon>
        <taxon>Rosoideae incertae sedis</taxon>
        <taxon>Rubus</taxon>
    </lineage>
</organism>
<feature type="region of interest" description="Disordered" evidence="1">
    <location>
        <begin position="123"/>
        <end position="145"/>
    </location>
</feature>
<reference evidence="2 3" key="1">
    <citation type="journal article" date="2023" name="G3 (Bethesda)">
        <title>A chromosome-length genome assembly and annotation of blackberry (Rubus argutus, cv. 'Hillquist').</title>
        <authorList>
            <person name="Bruna T."/>
            <person name="Aryal R."/>
            <person name="Dudchenko O."/>
            <person name="Sargent D.J."/>
            <person name="Mead D."/>
            <person name="Buti M."/>
            <person name="Cavallini A."/>
            <person name="Hytonen T."/>
            <person name="Andres J."/>
            <person name="Pham M."/>
            <person name="Weisz D."/>
            <person name="Mascagni F."/>
            <person name="Usai G."/>
            <person name="Natali L."/>
            <person name="Bassil N."/>
            <person name="Fernandez G.E."/>
            <person name="Lomsadze A."/>
            <person name="Armour M."/>
            <person name="Olukolu B."/>
            <person name="Poorten T."/>
            <person name="Britton C."/>
            <person name="Davik J."/>
            <person name="Ashrafi H."/>
            <person name="Aiden E.L."/>
            <person name="Borodovsky M."/>
            <person name="Worthington M."/>
        </authorList>
    </citation>
    <scope>NUCLEOTIDE SEQUENCE [LARGE SCALE GENOMIC DNA]</scope>
    <source>
        <strain evidence="2">PI 553951</strain>
    </source>
</reference>
<keyword evidence="3" id="KW-1185">Reference proteome</keyword>
<dbReference type="EMBL" id="JBEDUW010000005">
    <property type="protein sequence ID" value="KAK9929369.1"/>
    <property type="molecule type" value="Genomic_DNA"/>
</dbReference>
<dbReference type="Proteomes" id="UP001457282">
    <property type="component" value="Unassembled WGS sequence"/>
</dbReference>